<dbReference type="EMBL" id="LR796551">
    <property type="protein sequence ID" value="CAB4150876.1"/>
    <property type="molecule type" value="Genomic_DNA"/>
</dbReference>
<evidence type="ECO:0000313" key="1">
    <source>
        <dbReference type="EMBL" id="CAB4145975.1"/>
    </source>
</evidence>
<proteinExistence type="predicted"/>
<dbReference type="EMBL" id="LR796457">
    <property type="protein sequence ID" value="CAB4145975.1"/>
    <property type="molecule type" value="Genomic_DNA"/>
</dbReference>
<evidence type="ECO:0000313" key="4">
    <source>
        <dbReference type="EMBL" id="CAB4179640.1"/>
    </source>
</evidence>
<dbReference type="EMBL" id="LR796983">
    <property type="protein sequence ID" value="CAB4179640.1"/>
    <property type="molecule type" value="Genomic_DNA"/>
</dbReference>
<evidence type="ECO:0000313" key="2">
    <source>
        <dbReference type="EMBL" id="CAB4150876.1"/>
    </source>
</evidence>
<evidence type="ECO:0000313" key="9">
    <source>
        <dbReference type="EMBL" id="CAB5231168.1"/>
    </source>
</evidence>
<protein>
    <submittedName>
        <fullName evidence="2">Uncharacterized protein</fullName>
    </submittedName>
</protein>
<dbReference type="EMBL" id="LR797455">
    <property type="protein sequence ID" value="CAB4217452.1"/>
    <property type="molecule type" value="Genomic_DNA"/>
</dbReference>
<dbReference type="EMBL" id="LR797080">
    <property type="protein sequence ID" value="CAB4185742.1"/>
    <property type="molecule type" value="Genomic_DNA"/>
</dbReference>
<dbReference type="EMBL" id="LR797131">
    <property type="protein sequence ID" value="CAB4188936.1"/>
    <property type="molecule type" value="Genomic_DNA"/>
</dbReference>
<organism evidence="2">
    <name type="scientific">uncultured Caudovirales phage</name>
    <dbReference type="NCBI Taxonomy" id="2100421"/>
    <lineage>
        <taxon>Viruses</taxon>
        <taxon>Duplodnaviria</taxon>
        <taxon>Heunggongvirae</taxon>
        <taxon>Uroviricota</taxon>
        <taxon>Caudoviricetes</taxon>
        <taxon>Peduoviridae</taxon>
        <taxon>Maltschvirus</taxon>
        <taxon>Maltschvirus maltsch</taxon>
    </lineage>
</organism>
<reference evidence="2" key="1">
    <citation type="submission" date="2020-04" db="EMBL/GenBank/DDBJ databases">
        <authorList>
            <person name="Chiriac C."/>
            <person name="Salcher M."/>
            <person name="Ghai R."/>
            <person name="Kavagutti S V."/>
        </authorList>
    </citation>
    <scope>NUCLEOTIDE SEQUENCE</scope>
</reference>
<evidence type="ECO:0000313" key="7">
    <source>
        <dbReference type="EMBL" id="CAB4192872.1"/>
    </source>
</evidence>
<dbReference type="EMBL" id="LR798431">
    <property type="protein sequence ID" value="CAB5231168.1"/>
    <property type="molecule type" value="Genomic_DNA"/>
</dbReference>
<sequence>MDNLDLEKADHDQGVKAQMQLNQIRFTLANMQIGMPLVWLYVWDTICSYFDEYGHGEDDALITRPGLELDEVWNELWTNHPGFSLLHGSEILEEEILGWMIDLGYLVYEDYLDTDDEEESEPVRWVTEEEV</sequence>
<evidence type="ECO:0000313" key="3">
    <source>
        <dbReference type="EMBL" id="CAB4175106.1"/>
    </source>
</evidence>
<dbReference type="EMBL" id="LR796915">
    <property type="protein sequence ID" value="CAB4175106.1"/>
    <property type="molecule type" value="Genomic_DNA"/>
</dbReference>
<name>A0A6J5N0R8_9CAUD</name>
<evidence type="ECO:0000313" key="6">
    <source>
        <dbReference type="EMBL" id="CAB4188936.1"/>
    </source>
</evidence>
<evidence type="ECO:0000313" key="5">
    <source>
        <dbReference type="EMBL" id="CAB4185742.1"/>
    </source>
</evidence>
<dbReference type="EMBL" id="LR797188">
    <property type="protein sequence ID" value="CAB4192872.1"/>
    <property type="molecule type" value="Genomic_DNA"/>
</dbReference>
<gene>
    <name evidence="4" type="ORF">UFOVP1032_31</name>
    <name evidence="5" type="ORF">UFOVP1125_99</name>
    <name evidence="6" type="ORF">UFOVP1173_45</name>
    <name evidence="7" type="ORF">UFOVP1241_115</name>
    <name evidence="8" type="ORF">UFOVP1491_31</name>
    <name evidence="9" type="ORF">UFOVP1579_31</name>
    <name evidence="1" type="ORF">UFOVP485_90</name>
    <name evidence="2" type="ORF">UFOVP575_42</name>
    <name evidence="3" type="ORF">UFOVP963_118</name>
</gene>
<accession>A0A6J5N0R8</accession>
<evidence type="ECO:0000313" key="8">
    <source>
        <dbReference type="EMBL" id="CAB4217452.1"/>
    </source>
</evidence>